<name>A0A1W2FLH0_KIBAR</name>
<accession>A0A1W2FLH0</accession>
<feature type="transmembrane region" description="Helical" evidence="1">
    <location>
        <begin position="47"/>
        <end position="70"/>
    </location>
</feature>
<evidence type="ECO:0000313" key="2">
    <source>
        <dbReference type="EMBL" id="SMD22819.1"/>
    </source>
</evidence>
<organism evidence="2 3">
    <name type="scientific">Kibdelosporangium aridum</name>
    <dbReference type="NCBI Taxonomy" id="2030"/>
    <lineage>
        <taxon>Bacteria</taxon>
        <taxon>Bacillati</taxon>
        <taxon>Actinomycetota</taxon>
        <taxon>Actinomycetes</taxon>
        <taxon>Pseudonocardiales</taxon>
        <taxon>Pseudonocardiaceae</taxon>
        <taxon>Kibdelosporangium</taxon>
    </lineage>
</organism>
<protein>
    <submittedName>
        <fullName evidence="2">Uncharacterized protein</fullName>
    </submittedName>
</protein>
<keyword evidence="1" id="KW-0472">Membrane</keyword>
<dbReference type="EMBL" id="FWXV01000008">
    <property type="protein sequence ID" value="SMD22819.1"/>
    <property type="molecule type" value="Genomic_DNA"/>
</dbReference>
<feature type="transmembrane region" description="Helical" evidence="1">
    <location>
        <begin position="18"/>
        <end position="41"/>
    </location>
</feature>
<gene>
    <name evidence="2" type="ORF">SAMN05661093_07621</name>
</gene>
<dbReference type="Proteomes" id="UP000192674">
    <property type="component" value="Unassembled WGS sequence"/>
</dbReference>
<keyword evidence="1" id="KW-1133">Transmembrane helix</keyword>
<keyword evidence="1" id="KW-0812">Transmembrane</keyword>
<reference evidence="2 3" key="1">
    <citation type="submission" date="2017-04" db="EMBL/GenBank/DDBJ databases">
        <authorList>
            <person name="Afonso C.L."/>
            <person name="Miller P.J."/>
            <person name="Scott M.A."/>
            <person name="Spackman E."/>
            <person name="Goraichik I."/>
            <person name="Dimitrov K.M."/>
            <person name="Suarez D.L."/>
            <person name="Swayne D.E."/>
        </authorList>
    </citation>
    <scope>NUCLEOTIDE SEQUENCE [LARGE SCALE GENOMIC DNA]</scope>
    <source>
        <strain evidence="2 3">DSM 43828</strain>
    </source>
</reference>
<dbReference type="RefSeq" id="WP_084431583.1">
    <property type="nucleotide sequence ID" value="NZ_FWXV01000008.1"/>
</dbReference>
<evidence type="ECO:0000256" key="1">
    <source>
        <dbReference type="SAM" id="Phobius"/>
    </source>
</evidence>
<proteinExistence type="predicted"/>
<sequence>MDPYTPAPDPRGWRRGYLAAWVAIPFTVIQIWAMAIVLTTARFDGPAAVAVPLALSGTMVAVLAGWRWAWRLGRKTSEQRRPALIT</sequence>
<evidence type="ECO:0000313" key="3">
    <source>
        <dbReference type="Proteomes" id="UP000192674"/>
    </source>
</evidence>
<dbReference type="OrthoDB" id="3694090at2"/>
<keyword evidence="3" id="KW-1185">Reference proteome</keyword>
<dbReference type="AlphaFoldDB" id="A0A1W2FLH0"/>